<dbReference type="AlphaFoldDB" id="A0A0D1XGL7"/>
<proteinExistence type="predicted"/>
<dbReference type="EMBL" id="KN847555">
    <property type="protein sequence ID" value="KIW01351.1"/>
    <property type="molecule type" value="Genomic_DNA"/>
</dbReference>
<organism evidence="1 2">
    <name type="scientific">Verruconis gallopava</name>
    <dbReference type="NCBI Taxonomy" id="253628"/>
    <lineage>
        <taxon>Eukaryota</taxon>
        <taxon>Fungi</taxon>
        <taxon>Dikarya</taxon>
        <taxon>Ascomycota</taxon>
        <taxon>Pezizomycotina</taxon>
        <taxon>Dothideomycetes</taxon>
        <taxon>Pleosporomycetidae</taxon>
        <taxon>Venturiales</taxon>
        <taxon>Sympoventuriaceae</taxon>
        <taxon>Verruconis</taxon>
    </lineage>
</organism>
<protein>
    <submittedName>
        <fullName evidence="1">Uncharacterized protein</fullName>
    </submittedName>
</protein>
<reference evidence="1 2" key="1">
    <citation type="submission" date="2015-01" db="EMBL/GenBank/DDBJ databases">
        <title>The Genome Sequence of Ochroconis gallopava CBS43764.</title>
        <authorList>
            <consortium name="The Broad Institute Genomics Platform"/>
            <person name="Cuomo C."/>
            <person name="de Hoog S."/>
            <person name="Gorbushina A."/>
            <person name="Stielow B."/>
            <person name="Teixiera M."/>
            <person name="Abouelleil A."/>
            <person name="Chapman S.B."/>
            <person name="Priest M."/>
            <person name="Young S.K."/>
            <person name="Wortman J."/>
            <person name="Nusbaum C."/>
            <person name="Birren B."/>
        </authorList>
    </citation>
    <scope>NUCLEOTIDE SEQUENCE [LARGE SCALE GENOMIC DNA]</scope>
    <source>
        <strain evidence="1 2">CBS 43764</strain>
    </source>
</reference>
<dbReference type="VEuPathDB" id="FungiDB:PV09_07123"/>
<accession>A0A0D1XGL7</accession>
<dbReference type="HOGENOM" id="CLU_1455455_0_0_1"/>
<evidence type="ECO:0000313" key="1">
    <source>
        <dbReference type="EMBL" id="KIW01351.1"/>
    </source>
</evidence>
<gene>
    <name evidence="1" type="ORF">PV09_07123</name>
</gene>
<name>A0A0D1XGL7_9PEZI</name>
<keyword evidence="2" id="KW-1185">Reference proteome</keyword>
<dbReference type="RefSeq" id="XP_016211220.1">
    <property type="nucleotide sequence ID" value="XM_016360848.1"/>
</dbReference>
<dbReference type="Proteomes" id="UP000053259">
    <property type="component" value="Unassembled WGS sequence"/>
</dbReference>
<sequence length="186" mass="20966">MLLLSVLNFKRFQNRGPNPQQNVQHQTQAIHHLYQRHRCALADITQLERQLEAASLNDTDLLPSPKKIKTEDGAIPARSSVKTLGSTLAFIPDEIPRKKARSSGDTSLDIEMLLLRTRQFLANIENLSSLLGKATHVGVLELAERKLQEQSRHMVNILIIYLNSPDLSFQVNNLSKSSDPLRQRGN</sequence>
<dbReference type="InParanoid" id="A0A0D1XGL7"/>
<dbReference type="GeneID" id="27315096"/>
<evidence type="ECO:0000313" key="2">
    <source>
        <dbReference type="Proteomes" id="UP000053259"/>
    </source>
</evidence>